<dbReference type="InterPro" id="IPR023401">
    <property type="entry name" value="ODC_N"/>
</dbReference>
<sequence>MAEVLLLSAADVRAVFDLPAALGSQRAAFAALGRDEARLAPRLLLDGPDGAVAFCYVSRLPGTGAVSKFGSVTPGNAGRGLPTVAALVTVQDPVDGRPVAIIEGEAVTTLRTSAASAVAAEHLALPGASRLAVAGCGVQGRAHVRAMARVRPLDHVALACRNPGTCGAADELAAELDLPVEAAASVRDAVAGADIVVTATTSTEPVVRGDWLDPGCTVVSVGSFAPDRTEVDAGLVRRAAPVVVDHVPTALEQAGPIVAGVRAGHLDPGRLRPLGPIVAGLAPGRESAADIVFYNSVGLGVQDAAAASVIVERARATGTGRTVTL</sequence>
<evidence type="ECO:0000313" key="2">
    <source>
        <dbReference type="Proteomes" id="UP001597063"/>
    </source>
</evidence>
<protein>
    <submittedName>
        <fullName evidence="1">Ornithine cyclodeaminase family protein</fullName>
    </submittedName>
</protein>
<dbReference type="EMBL" id="JBHTGP010000026">
    <property type="protein sequence ID" value="MFD0691073.1"/>
    <property type="molecule type" value="Genomic_DNA"/>
</dbReference>
<dbReference type="PIRSF" id="PIRSF001439">
    <property type="entry name" value="CryM"/>
    <property type="match status" value="1"/>
</dbReference>
<reference evidence="2" key="1">
    <citation type="journal article" date="2019" name="Int. J. Syst. Evol. Microbiol.">
        <title>The Global Catalogue of Microorganisms (GCM) 10K type strain sequencing project: providing services to taxonomists for standard genome sequencing and annotation.</title>
        <authorList>
            <consortium name="The Broad Institute Genomics Platform"/>
            <consortium name="The Broad Institute Genome Sequencing Center for Infectious Disease"/>
            <person name="Wu L."/>
            <person name="Ma J."/>
        </authorList>
    </citation>
    <scope>NUCLEOTIDE SEQUENCE [LARGE SCALE GENOMIC DNA]</scope>
    <source>
        <strain evidence="2">JCM 9371</strain>
    </source>
</reference>
<dbReference type="RefSeq" id="WP_131761740.1">
    <property type="nucleotide sequence ID" value="NZ_CAACUY010000185.1"/>
</dbReference>
<organism evidence="1 2">
    <name type="scientific">Actinomadura fibrosa</name>
    <dbReference type="NCBI Taxonomy" id="111802"/>
    <lineage>
        <taxon>Bacteria</taxon>
        <taxon>Bacillati</taxon>
        <taxon>Actinomycetota</taxon>
        <taxon>Actinomycetes</taxon>
        <taxon>Streptosporangiales</taxon>
        <taxon>Thermomonosporaceae</taxon>
        <taxon>Actinomadura</taxon>
    </lineage>
</organism>
<gene>
    <name evidence="1" type="ORF">ACFQZM_41735</name>
</gene>
<dbReference type="Gene3D" id="3.30.1780.10">
    <property type="entry name" value="ornithine cyclodeaminase, domain 1"/>
    <property type="match status" value="1"/>
</dbReference>
<dbReference type="InterPro" id="IPR003462">
    <property type="entry name" value="ODC_Mu_crystall"/>
</dbReference>
<proteinExistence type="predicted"/>
<dbReference type="InterPro" id="IPR036291">
    <property type="entry name" value="NAD(P)-bd_dom_sf"/>
</dbReference>
<dbReference type="Gene3D" id="3.40.50.720">
    <property type="entry name" value="NAD(P)-binding Rossmann-like Domain"/>
    <property type="match status" value="1"/>
</dbReference>
<dbReference type="SUPFAM" id="SSF51735">
    <property type="entry name" value="NAD(P)-binding Rossmann-fold domains"/>
    <property type="match status" value="1"/>
</dbReference>
<dbReference type="PANTHER" id="PTHR13812:SF19">
    <property type="entry name" value="KETIMINE REDUCTASE MU-CRYSTALLIN"/>
    <property type="match status" value="1"/>
</dbReference>
<dbReference type="Pfam" id="PF02423">
    <property type="entry name" value="OCD_Mu_crystall"/>
    <property type="match status" value="1"/>
</dbReference>
<evidence type="ECO:0000313" key="1">
    <source>
        <dbReference type="EMBL" id="MFD0691073.1"/>
    </source>
</evidence>
<dbReference type="Proteomes" id="UP001597063">
    <property type="component" value="Unassembled WGS sequence"/>
</dbReference>
<comment type="caution">
    <text evidence="1">The sequence shown here is derived from an EMBL/GenBank/DDBJ whole genome shotgun (WGS) entry which is preliminary data.</text>
</comment>
<name>A0ABW2XZT3_9ACTN</name>
<accession>A0ABW2XZT3</accession>
<dbReference type="PANTHER" id="PTHR13812">
    <property type="entry name" value="KETIMINE REDUCTASE MU-CRYSTALLIN"/>
    <property type="match status" value="1"/>
</dbReference>
<keyword evidence="2" id="KW-1185">Reference proteome</keyword>